<feature type="region of interest" description="Disordered" evidence="1">
    <location>
        <begin position="172"/>
        <end position="201"/>
    </location>
</feature>
<proteinExistence type="predicted"/>
<evidence type="ECO:0000313" key="5">
    <source>
        <dbReference type="Proteomes" id="UP000799440"/>
    </source>
</evidence>
<evidence type="ECO:0000256" key="2">
    <source>
        <dbReference type="SAM" id="Phobius"/>
    </source>
</evidence>
<feature type="compositionally biased region" description="Basic and acidic residues" evidence="1">
    <location>
        <begin position="183"/>
        <end position="200"/>
    </location>
</feature>
<feature type="signal peptide" evidence="3">
    <location>
        <begin position="1"/>
        <end position="18"/>
    </location>
</feature>
<keyword evidence="3" id="KW-0732">Signal</keyword>
<sequence length="280" mass="30428">MLVTLLLWATAVIPPATTQCYAPDGQEKKEVEYEKCPQNAMCCALGRSERPGSDTIDGTVGVRDECLPNGLCEQNHVDFQGPQRTWWRNFCTDSSWDSRVCLDVCKEESLGKYKALGGAIEVTPCSGNRYSRKWCCGGGKLSCCDDSNNQTAVTIRPILGLDQDPRSTLHSSALSISSVGESEPTRRASEPPGNESDRTELSTGARVGLAIGAIVGFSIILASVLFVVKALRWRKIARKETSLQCLDVNSGSELNGQDSQEMDARDVAELAATQQKHQLP</sequence>
<dbReference type="Proteomes" id="UP000799440">
    <property type="component" value="Unassembled WGS sequence"/>
</dbReference>
<reference evidence="4" key="1">
    <citation type="journal article" date="2020" name="Stud. Mycol.">
        <title>101 Dothideomycetes genomes: a test case for predicting lifestyles and emergence of pathogens.</title>
        <authorList>
            <person name="Haridas S."/>
            <person name="Albert R."/>
            <person name="Binder M."/>
            <person name="Bloem J."/>
            <person name="Labutti K."/>
            <person name="Salamov A."/>
            <person name="Andreopoulos B."/>
            <person name="Baker S."/>
            <person name="Barry K."/>
            <person name="Bills G."/>
            <person name="Bluhm B."/>
            <person name="Cannon C."/>
            <person name="Castanera R."/>
            <person name="Culley D."/>
            <person name="Daum C."/>
            <person name="Ezra D."/>
            <person name="Gonzalez J."/>
            <person name="Henrissat B."/>
            <person name="Kuo A."/>
            <person name="Liang C."/>
            <person name="Lipzen A."/>
            <person name="Lutzoni F."/>
            <person name="Magnuson J."/>
            <person name="Mondo S."/>
            <person name="Nolan M."/>
            <person name="Ohm R."/>
            <person name="Pangilinan J."/>
            <person name="Park H.-J."/>
            <person name="Ramirez L."/>
            <person name="Alfaro M."/>
            <person name="Sun H."/>
            <person name="Tritt A."/>
            <person name="Yoshinaga Y."/>
            <person name="Zwiers L.-H."/>
            <person name="Turgeon B."/>
            <person name="Goodwin S."/>
            <person name="Spatafora J."/>
            <person name="Crous P."/>
            <person name="Grigoriev I."/>
        </authorList>
    </citation>
    <scope>NUCLEOTIDE SEQUENCE</scope>
    <source>
        <strain evidence="4">CBS 119925</strain>
    </source>
</reference>
<organism evidence="4 5">
    <name type="scientific">Sporormia fimetaria CBS 119925</name>
    <dbReference type="NCBI Taxonomy" id="1340428"/>
    <lineage>
        <taxon>Eukaryota</taxon>
        <taxon>Fungi</taxon>
        <taxon>Dikarya</taxon>
        <taxon>Ascomycota</taxon>
        <taxon>Pezizomycotina</taxon>
        <taxon>Dothideomycetes</taxon>
        <taxon>Pleosporomycetidae</taxon>
        <taxon>Pleosporales</taxon>
        <taxon>Sporormiaceae</taxon>
        <taxon>Sporormia</taxon>
    </lineage>
</organism>
<keyword evidence="2" id="KW-0472">Membrane</keyword>
<feature type="transmembrane region" description="Helical" evidence="2">
    <location>
        <begin position="207"/>
        <end position="228"/>
    </location>
</feature>
<evidence type="ECO:0000256" key="1">
    <source>
        <dbReference type="SAM" id="MobiDB-lite"/>
    </source>
</evidence>
<name>A0A6A6VD08_9PLEO</name>
<keyword evidence="5" id="KW-1185">Reference proteome</keyword>
<feature type="compositionally biased region" description="Polar residues" evidence="1">
    <location>
        <begin position="250"/>
        <end position="259"/>
    </location>
</feature>
<accession>A0A6A6VD08</accession>
<evidence type="ECO:0000313" key="4">
    <source>
        <dbReference type="EMBL" id="KAF2747007.1"/>
    </source>
</evidence>
<gene>
    <name evidence="4" type="ORF">M011DRAFT_526705</name>
</gene>
<dbReference type="OrthoDB" id="5215637at2759"/>
<dbReference type="AlphaFoldDB" id="A0A6A6VD08"/>
<evidence type="ECO:0008006" key="6">
    <source>
        <dbReference type="Google" id="ProtNLM"/>
    </source>
</evidence>
<dbReference type="CDD" id="cd21699">
    <property type="entry name" value="JMTM_APP_like"/>
    <property type="match status" value="1"/>
</dbReference>
<keyword evidence="2" id="KW-0812">Transmembrane</keyword>
<protein>
    <recommendedName>
        <fullName evidence="6">Mid2 domain-containing protein</fullName>
    </recommendedName>
</protein>
<keyword evidence="2" id="KW-1133">Transmembrane helix</keyword>
<feature type="region of interest" description="Disordered" evidence="1">
    <location>
        <begin position="250"/>
        <end position="280"/>
    </location>
</feature>
<feature type="chain" id="PRO_5025457693" description="Mid2 domain-containing protein" evidence="3">
    <location>
        <begin position="19"/>
        <end position="280"/>
    </location>
</feature>
<evidence type="ECO:0000256" key="3">
    <source>
        <dbReference type="SAM" id="SignalP"/>
    </source>
</evidence>
<dbReference type="EMBL" id="MU006575">
    <property type="protein sequence ID" value="KAF2747007.1"/>
    <property type="molecule type" value="Genomic_DNA"/>
</dbReference>